<dbReference type="Proteomes" id="UP000095009">
    <property type="component" value="Unassembled WGS sequence"/>
</dbReference>
<keyword evidence="2 8" id="KW-0812">Transmembrane</keyword>
<dbReference type="STRING" id="857566.A0A1E3PS61"/>
<organism evidence="9 10">
    <name type="scientific">Nadsonia fulvescens var. elongata DSM 6958</name>
    <dbReference type="NCBI Taxonomy" id="857566"/>
    <lineage>
        <taxon>Eukaryota</taxon>
        <taxon>Fungi</taxon>
        <taxon>Dikarya</taxon>
        <taxon>Ascomycota</taxon>
        <taxon>Saccharomycotina</taxon>
        <taxon>Dipodascomycetes</taxon>
        <taxon>Dipodascales</taxon>
        <taxon>Dipodascales incertae sedis</taxon>
        <taxon>Nadsonia</taxon>
    </lineage>
</organism>
<keyword evidence="3 8" id="KW-1133">Transmembrane helix</keyword>
<feature type="transmembrane region" description="Helical" evidence="8">
    <location>
        <begin position="185"/>
        <end position="204"/>
    </location>
</feature>
<dbReference type="Pfam" id="PF08733">
    <property type="entry name" value="PalH"/>
    <property type="match status" value="1"/>
</dbReference>
<dbReference type="AlphaFoldDB" id="A0A1E3PS61"/>
<gene>
    <name evidence="9" type="ORF">NADFUDRAFT_48773</name>
</gene>
<proteinExistence type="inferred from homology"/>
<sequence>MVNPGIYSPACKDNPHSVLELDMLNRTNVPFYGSVTPIAYTVSATTVVAWCLFILLFIAQKPRPWLQKLASCVVAVTLTIALNNAVVELEKQYNKGYNDAEELRNSIFGGLYYRILDVLSRVILWLAHLQVILRLFNQPKRRKIILNVGIVLIIINTIFWCIVNFKPPVSRYIHSFSDAIHDITYIFETILFAVYAFVIIFYSIRKRVYAYNKDVIPIAIAAITSLFVPLLFFILDACQYWIAGWSDFIRLVGDIAAVVVVWEWVEIIGYLVRKREKRGVLGRQIYEGDMIKFISNGAGHGSAATSTIWRKLLRKAKSLFSPHDNWTFSKTKPPNSIPLVNVGASSSAPEHRQVSDGDAPTTSESNIGNHMGGDISRPLYRLFEGLNGNIHEDITRRKIQGIGGDRQPVPSSTDTTSTSYQVINSQNNNIIFDDHSSIPENNPENLANLSVSTHIGNINPNNNTQASLPVRFSENTRFSASMPSDEIKNNIGNISSTSATPDYNTANIHTNTNSVTSQPNHMSYYGSDDDEIFTVVDRQGFNPDICQDELFAAPAYSTEILPPQVFQRIDGFAEGDYHDDKPLGPSGPSGANR</sequence>
<evidence type="ECO:0000256" key="4">
    <source>
        <dbReference type="ARBA" id="ARBA00023136"/>
    </source>
</evidence>
<feature type="transmembrane region" description="Helical" evidence="8">
    <location>
        <begin position="69"/>
        <end position="87"/>
    </location>
</feature>
<feature type="transmembrane region" description="Helical" evidence="8">
    <location>
        <begin position="144"/>
        <end position="165"/>
    </location>
</feature>
<feature type="region of interest" description="Disordered" evidence="7">
    <location>
        <begin position="574"/>
        <end position="593"/>
    </location>
</feature>
<dbReference type="PANTHER" id="PTHR35779">
    <property type="entry name" value="PH-RESPONSE REGULATOR PROTEIN PALH/RIM21"/>
    <property type="match status" value="1"/>
</dbReference>
<keyword evidence="4 8" id="KW-0472">Membrane</keyword>
<dbReference type="GO" id="GO:0071467">
    <property type="term" value="P:cellular response to pH"/>
    <property type="evidence" value="ECO:0007669"/>
    <property type="project" value="TreeGrafter"/>
</dbReference>
<feature type="transmembrane region" description="Helical" evidence="8">
    <location>
        <begin position="248"/>
        <end position="272"/>
    </location>
</feature>
<dbReference type="PANTHER" id="PTHR35779:SF1">
    <property type="entry name" value="PH-RESPONSE REGULATOR PROTEIN PALH_RIM21"/>
    <property type="match status" value="1"/>
</dbReference>
<reference evidence="9 10" key="1">
    <citation type="journal article" date="2016" name="Proc. Natl. Acad. Sci. U.S.A.">
        <title>Comparative genomics of biotechnologically important yeasts.</title>
        <authorList>
            <person name="Riley R."/>
            <person name="Haridas S."/>
            <person name="Wolfe K.H."/>
            <person name="Lopes M.R."/>
            <person name="Hittinger C.T."/>
            <person name="Goeker M."/>
            <person name="Salamov A.A."/>
            <person name="Wisecaver J.H."/>
            <person name="Long T.M."/>
            <person name="Calvey C.H."/>
            <person name="Aerts A.L."/>
            <person name="Barry K.W."/>
            <person name="Choi C."/>
            <person name="Clum A."/>
            <person name="Coughlan A.Y."/>
            <person name="Deshpande S."/>
            <person name="Douglass A.P."/>
            <person name="Hanson S.J."/>
            <person name="Klenk H.-P."/>
            <person name="LaButti K.M."/>
            <person name="Lapidus A."/>
            <person name="Lindquist E.A."/>
            <person name="Lipzen A.M."/>
            <person name="Meier-Kolthoff J.P."/>
            <person name="Ohm R.A."/>
            <person name="Otillar R.P."/>
            <person name="Pangilinan J.L."/>
            <person name="Peng Y."/>
            <person name="Rokas A."/>
            <person name="Rosa C.A."/>
            <person name="Scheuner C."/>
            <person name="Sibirny A.A."/>
            <person name="Slot J.C."/>
            <person name="Stielow J.B."/>
            <person name="Sun H."/>
            <person name="Kurtzman C.P."/>
            <person name="Blackwell M."/>
            <person name="Grigoriev I.V."/>
            <person name="Jeffries T.W."/>
        </authorList>
    </citation>
    <scope>NUCLEOTIDE SEQUENCE [LARGE SCALE GENOMIC DNA]</scope>
    <source>
        <strain evidence="9 10">DSM 6958</strain>
    </source>
</reference>
<feature type="transmembrane region" description="Helical" evidence="8">
    <location>
        <begin position="111"/>
        <end position="132"/>
    </location>
</feature>
<accession>A0A1E3PS61</accession>
<comment type="similarity">
    <text evidence="5">Belongs to the palH/RIM21 family.</text>
</comment>
<evidence type="ECO:0000256" key="1">
    <source>
        <dbReference type="ARBA" id="ARBA00004141"/>
    </source>
</evidence>
<keyword evidence="10" id="KW-1185">Reference proteome</keyword>
<name>A0A1E3PS61_9ASCO</name>
<protein>
    <recommendedName>
        <fullName evidence="6">pH-response regulator protein palH/RIM21</fullName>
    </recommendedName>
</protein>
<feature type="transmembrane region" description="Helical" evidence="8">
    <location>
        <begin position="216"/>
        <end position="242"/>
    </location>
</feature>
<evidence type="ECO:0000256" key="3">
    <source>
        <dbReference type="ARBA" id="ARBA00022989"/>
    </source>
</evidence>
<evidence type="ECO:0000313" key="9">
    <source>
        <dbReference type="EMBL" id="ODQ68118.1"/>
    </source>
</evidence>
<feature type="transmembrane region" description="Helical" evidence="8">
    <location>
        <begin position="38"/>
        <end position="57"/>
    </location>
</feature>
<feature type="region of interest" description="Disordered" evidence="7">
    <location>
        <begin position="343"/>
        <end position="372"/>
    </location>
</feature>
<dbReference type="GO" id="GO:0005886">
    <property type="term" value="C:plasma membrane"/>
    <property type="evidence" value="ECO:0007669"/>
    <property type="project" value="TreeGrafter"/>
</dbReference>
<dbReference type="OrthoDB" id="5393256at2759"/>
<comment type="subcellular location">
    <subcellularLocation>
        <location evidence="1">Membrane</location>
        <topology evidence="1">Multi-pass membrane protein</topology>
    </subcellularLocation>
</comment>
<dbReference type="InterPro" id="IPR014844">
    <property type="entry name" value="PalH"/>
</dbReference>
<evidence type="ECO:0000256" key="8">
    <source>
        <dbReference type="SAM" id="Phobius"/>
    </source>
</evidence>
<evidence type="ECO:0000256" key="7">
    <source>
        <dbReference type="SAM" id="MobiDB-lite"/>
    </source>
</evidence>
<evidence type="ECO:0000313" key="10">
    <source>
        <dbReference type="Proteomes" id="UP000095009"/>
    </source>
</evidence>
<evidence type="ECO:0000256" key="5">
    <source>
        <dbReference type="ARBA" id="ARBA00038109"/>
    </source>
</evidence>
<dbReference type="EMBL" id="KV454406">
    <property type="protein sequence ID" value="ODQ68118.1"/>
    <property type="molecule type" value="Genomic_DNA"/>
</dbReference>
<evidence type="ECO:0000256" key="6">
    <source>
        <dbReference type="ARBA" id="ARBA00040155"/>
    </source>
</evidence>
<evidence type="ECO:0000256" key="2">
    <source>
        <dbReference type="ARBA" id="ARBA00022692"/>
    </source>
</evidence>